<dbReference type="Proteomes" id="UP001163823">
    <property type="component" value="Chromosome 12"/>
</dbReference>
<evidence type="ECO:0000256" key="5">
    <source>
        <dbReference type="ARBA" id="ARBA00022614"/>
    </source>
</evidence>
<dbReference type="EMBL" id="JARAOO010000012">
    <property type="protein sequence ID" value="KAJ7948794.1"/>
    <property type="molecule type" value="Genomic_DNA"/>
</dbReference>
<protein>
    <recommendedName>
        <fullName evidence="2">non-specific serine/threonine protein kinase</fullName>
        <ecNumber evidence="2">2.7.11.1</ecNumber>
    </recommendedName>
</protein>
<dbReference type="InterPro" id="IPR003591">
    <property type="entry name" value="Leu-rich_rpt_typical-subtyp"/>
</dbReference>
<dbReference type="SUPFAM" id="SSF52058">
    <property type="entry name" value="L domain-like"/>
    <property type="match status" value="1"/>
</dbReference>
<evidence type="ECO:0000256" key="3">
    <source>
        <dbReference type="ARBA" id="ARBA00022527"/>
    </source>
</evidence>
<dbReference type="InterPro" id="IPR051824">
    <property type="entry name" value="LRR_Rcpt-Like_S/T_Kinase"/>
</dbReference>
<dbReference type="GO" id="GO:0016020">
    <property type="term" value="C:membrane"/>
    <property type="evidence" value="ECO:0007669"/>
    <property type="project" value="UniProtKB-SubCell"/>
</dbReference>
<dbReference type="GO" id="GO:0005524">
    <property type="term" value="F:ATP binding"/>
    <property type="evidence" value="ECO:0007669"/>
    <property type="project" value="UniProtKB-KW"/>
</dbReference>
<evidence type="ECO:0000256" key="7">
    <source>
        <dbReference type="ARBA" id="ARBA00022692"/>
    </source>
</evidence>
<keyword evidence="8" id="KW-0732">Signal</keyword>
<evidence type="ECO:0000256" key="15">
    <source>
        <dbReference type="ARBA" id="ARBA00023170"/>
    </source>
</evidence>
<evidence type="ECO:0000256" key="12">
    <source>
        <dbReference type="ARBA" id="ARBA00022840"/>
    </source>
</evidence>
<comment type="catalytic activity">
    <reaction evidence="17">
        <text>L-threonyl-[protein] + ATP = O-phospho-L-threonyl-[protein] + ADP + H(+)</text>
        <dbReference type="Rhea" id="RHEA:46608"/>
        <dbReference type="Rhea" id="RHEA-COMP:11060"/>
        <dbReference type="Rhea" id="RHEA-COMP:11605"/>
        <dbReference type="ChEBI" id="CHEBI:15378"/>
        <dbReference type="ChEBI" id="CHEBI:30013"/>
        <dbReference type="ChEBI" id="CHEBI:30616"/>
        <dbReference type="ChEBI" id="CHEBI:61977"/>
        <dbReference type="ChEBI" id="CHEBI:456216"/>
        <dbReference type="EC" id="2.7.11.1"/>
    </reaction>
</comment>
<dbReference type="PROSITE" id="PS00108">
    <property type="entry name" value="PROTEIN_KINASE_ST"/>
    <property type="match status" value="1"/>
</dbReference>
<keyword evidence="12" id="KW-0067">ATP-binding</keyword>
<reference evidence="21" key="1">
    <citation type="journal article" date="2023" name="Science">
        <title>Elucidation of the pathway for biosynthesis of saponin adjuvants from the soapbark tree.</title>
        <authorList>
            <person name="Reed J."/>
            <person name="Orme A."/>
            <person name="El-Demerdash A."/>
            <person name="Owen C."/>
            <person name="Martin L.B.B."/>
            <person name="Misra R.C."/>
            <person name="Kikuchi S."/>
            <person name="Rejzek M."/>
            <person name="Martin A.C."/>
            <person name="Harkess A."/>
            <person name="Leebens-Mack J."/>
            <person name="Louveau T."/>
            <person name="Stephenson M.J."/>
            <person name="Osbourn A."/>
        </authorList>
    </citation>
    <scope>NUCLEOTIDE SEQUENCE</scope>
    <source>
        <strain evidence="21">S10</strain>
    </source>
</reference>
<dbReference type="SUPFAM" id="SSF56112">
    <property type="entry name" value="Protein kinase-like (PK-like)"/>
    <property type="match status" value="1"/>
</dbReference>
<evidence type="ECO:0000256" key="14">
    <source>
        <dbReference type="ARBA" id="ARBA00023136"/>
    </source>
</evidence>
<evidence type="ECO:0000256" key="4">
    <source>
        <dbReference type="ARBA" id="ARBA00022553"/>
    </source>
</evidence>
<keyword evidence="13 19" id="KW-1133">Transmembrane helix</keyword>
<dbReference type="AlphaFoldDB" id="A0AAD7PBI3"/>
<keyword evidence="3" id="KW-0723">Serine/threonine-protein kinase</keyword>
<dbReference type="PROSITE" id="PS51450">
    <property type="entry name" value="LRR"/>
    <property type="match status" value="1"/>
</dbReference>
<proteinExistence type="predicted"/>
<keyword evidence="22" id="KW-1185">Reference proteome</keyword>
<dbReference type="Pfam" id="PF00560">
    <property type="entry name" value="LRR_1"/>
    <property type="match status" value="3"/>
</dbReference>
<keyword evidence="10" id="KW-0547">Nucleotide-binding</keyword>
<dbReference type="FunFam" id="3.80.10.10:FF:000041">
    <property type="entry name" value="LRR receptor-like serine/threonine-protein kinase ERECTA"/>
    <property type="match status" value="1"/>
</dbReference>
<dbReference type="InterPro" id="IPR011009">
    <property type="entry name" value="Kinase-like_dom_sf"/>
</dbReference>
<keyword evidence="16" id="KW-0325">Glycoprotein</keyword>
<keyword evidence="9" id="KW-0677">Repeat</keyword>
<comment type="caution">
    <text evidence="21">The sequence shown here is derived from an EMBL/GenBank/DDBJ whole genome shotgun (WGS) entry which is preliminary data.</text>
</comment>
<keyword evidence="11 21" id="KW-0418">Kinase</keyword>
<dbReference type="FunFam" id="3.30.200.20:FF:000217">
    <property type="entry name" value="probable LRR receptor-like serine/threonine-protein kinase At1g53430"/>
    <property type="match status" value="1"/>
</dbReference>
<evidence type="ECO:0000256" key="8">
    <source>
        <dbReference type="ARBA" id="ARBA00022729"/>
    </source>
</evidence>
<dbReference type="Pfam" id="PF07714">
    <property type="entry name" value="PK_Tyr_Ser-Thr"/>
    <property type="match status" value="1"/>
</dbReference>
<feature type="domain" description="Protein kinase" evidence="20">
    <location>
        <begin position="646"/>
        <end position="928"/>
    </location>
</feature>
<dbReference type="Gene3D" id="3.30.200.20">
    <property type="entry name" value="Phosphorylase Kinase, domain 1"/>
    <property type="match status" value="1"/>
</dbReference>
<dbReference type="EC" id="2.7.11.1" evidence="2"/>
<keyword evidence="15" id="KW-0675">Receptor</keyword>
<dbReference type="Pfam" id="PF11721">
    <property type="entry name" value="Malectin"/>
    <property type="match status" value="1"/>
</dbReference>
<dbReference type="PANTHER" id="PTHR48006">
    <property type="entry name" value="LEUCINE-RICH REPEAT-CONTAINING PROTEIN DDB_G0281931-RELATED"/>
    <property type="match status" value="1"/>
</dbReference>
<evidence type="ECO:0000256" key="18">
    <source>
        <dbReference type="ARBA" id="ARBA00048679"/>
    </source>
</evidence>
<evidence type="ECO:0000256" key="19">
    <source>
        <dbReference type="SAM" id="Phobius"/>
    </source>
</evidence>
<dbReference type="InterPro" id="IPR000719">
    <property type="entry name" value="Prot_kinase_dom"/>
</dbReference>
<dbReference type="PROSITE" id="PS50011">
    <property type="entry name" value="PROTEIN_KINASE_DOM"/>
    <property type="match status" value="1"/>
</dbReference>
<dbReference type="InterPro" id="IPR021720">
    <property type="entry name" value="Malectin_dom"/>
</dbReference>
<evidence type="ECO:0000313" key="21">
    <source>
        <dbReference type="EMBL" id="KAJ7948794.1"/>
    </source>
</evidence>
<dbReference type="InterPro" id="IPR032675">
    <property type="entry name" value="LRR_dom_sf"/>
</dbReference>
<evidence type="ECO:0000256" key="6">
    <source>
        <dbReference type="ARBA" id="ARBA00022679"/>
    </source>
</evidence>
<dbReference type="FunFam" id="3.80.10.10:FF:000838">
    <property type="entry name" value="Probable LRR receptor-like serine/threonine-protein kinase At1g53440"/>
    <property type="match status" value="1"/>
</dbReference>
<organism evidence="21 22">
    <name type="scientific">Quillaja saponaria</name>
    <name type="common">Soap bark tree</name>
    <dbReference type="NCBI Taxonomy" id="32244"/>
    <lineage>
        <taxon>Eukaryota</taxon>
        <taxon>Viridiplantae</taxon>
        <taxon>Streptophyta</taxon>
        <taxon>Embryophyta</taxon>
        <taxon>Tracheophyta</taxon>
        <taxon>Spermatophyta</taxon>
        <taxon>Magnoliopsida</taxon>
        <taxon>eudicotyledons</taxon>
        <taxon>Gunneridae</taxon>
        <taxon>Pentapetalae</taxon>
        <taxon>rosids</taxon>
        <taxon>fabids</taxon>
        <taxon>Fabales</taxon>
        <taxon>Quillajaceae</taxon>
        <taxon>Quillaja</taxon>
    </lineage>
</organism>
<evidence type="ECO:0000256" key="13">
    <source>
        <dbReference type="ARBA" id="ARBA00022989"/>
    </source>
</evidence>
<gene>
    <name evidence="21" type="ORF">O6P43_029226</name>
</gene>
<keyword evidence="4" id="KW-0597">Phosphoprotein</keyword>
<keyword evidence="7 19" id="KW-0812">Transmembrane</keyword>
<evidence type="ECO:0000256" key="1">
    <source>
        <dbReference type="ARBA" id="ARBA00004479"/>
    </source>
</evidence>
<evidence type="ECO:0000256" key="11">
    <source>
        <dbReference type="ARBA" id="ARBA00022777"/>
    </source>
</evidence>
<dbReference type="CDD" id="cd14066">
    <property type="entry name" value="STKc_IRAK"/>
    <property type="match status" value="1"/>
</dbReference>
<dbReference type="FunFam" id="3.80.10.10:FF:000433">
    <property type="entry name" value="Putative LRR receptor-like serine/threonine-protein kinase isoform A"/>
    <property type="match status" value="1"/>
</dbReference>
<dbReference type="PANTHER" id="PTHR48006:SF60">
    <property type="entry name" value="PROTEIN KINASE DOMAIN-CONTAINING PROTEIN"/>
    <property type="match status" value="1"/>
</dbReference>
<keyword evidence="5" id="KW-0433">Leucine-rich repeat</keyword>
<keyword evidence="6" id="KW-0808">Transferase</keyword>
<dbReference type="SMART" id="SM00369">
    <property type="entry name" value="LRR_TYP"/>
    <property type="match status" value="4"/>
</dbReference>
<dbReference type="Pfam" id="PF13855">
    <property type="entry name" value="LRR_8"/>
    <property type="match status" value="1"/>
</dbReference>
<dbReference type="GO" id="GO:0004674">
    <property type="term" value="F:protein serine/threonine kinase activity"/>
    <property type="evidence" value="ECO:0007669"/>
    <property type="project" value="UniProtKB-KW"/>
</dbReference>
<evidence type="ECO:0000256" key="17">
    <source>
        <dbReference type="ARBA" id="ARBA00047899"/>
    </source>
</evidence>
<sequence length="996" mass="109628">MEFVDRAKMGSMISSSKVVFLLGFLVLNCFTKFGSNAQLIPEAEVKVLQAISAKLLNLNWKVTERSCISGNRGFNGRIIIEEKILSNVTCDCSFGNGTTCHVTNILLKGFNITGVLPAEFGNLTHLKELDLSRNYINGSIPKSFAQAPLEILSLLGNRLSGSIPKEIGNIVSLKQLVLEDNLLEGSLHQNLGNLGLLERLLLSANNFTGKIPETFGNLKNLTDFRIDGNRISGKIPAFIGNWTKLDRLDLQGTSMEGPIPSTIALLKNLTELRISDLNGSTMSFPDLKDLKNFKQLILRNCLLTGSIPDYIGDMKSLKTLDLSFNRLTGQLPGSLEGLKKLDYLFLTNNSLSGVIPGWILDNKNTCDLSYNNFTGSSASSCQLSDVNLVSSHSSSDNNAIWCLKKDLPCSRKPKHHSLFINCGGPRMEFEGNEYDEDHNPVGISNFIAKDNWAYSSTGVYMGLANANNIATNSFSLNISGPDYYKTARLSPLSLKYYGLCMLKGSYKVQLHFAEIMYTDDQTFSSLGKRIFDVSIQGIQYLKDFNIMEGSWGWKGTTAIPDRGVYGPLISAITVTPKFDIPSDGLSAGAIAAIVVASFVFLVLVLVVLRLMGFLGEKDSENNEFRGLDLQTGFFTLRQIKAATSNFNPDNKIGEGGFGPVYKGVLSDGTVIAVKQLSSKSKQGNREFVNEIGMISALQHPNLVKLYGCCIEGNQLLLIYEYLENNCLARALFGRQENRLHLDWPIRKKVCLGIARGLAYLHEESRLKIVHRDIKATNVLLDKHLNAKISDFGLAKLDEEENTHISTRIAGTIGYMAPEYAMRGYLTDKADVYSFGIVALEIVSGKSNTNYRPKEEFVYLLDWAYVLQEQGNLLELVDPSLGSSYSQEEAMRMLNLALVCTNPSPTLRPSMSSVVSMLEGKIAVQAPLIMRNESSDARFKAFEMLSQDSQTHVSGTFSAAGQVQRGMSMDGPWIDSSSSFPSIDGMSLEHSSSSKLL</sequence>
<dbReference type="Gene3D" id="1.10.510.10">
    <property type="entry name" value="Transferase(Phosphotransferase) domain 1"/>
    <property type="match status" value="1"/>
</dbReference>
<dbReference type="KEGG" id="qsa:O6P43_029226"/>
<evidence type="ECO:0000256" key="2">
    <source>
        <dbReference type="ARBA" id="ARBA00012513"/>
    </source>
</evidence>
<dbReference type="Gene3D" id="2.60.120.430">
    <property type="entry name" value="Galactose-binding lectin"/>
    <property type="match status" value="1"/>
</dbReference>
<evidence type="ECO:0000259" key="20">
    <source>
        <dbReference type="PROSITE" id="PS50011"/>
    </source>
</evidence>
<feature type="transmembrane region" description="Helical" evidence="19">
    <location>
        <begin position="585"/>
        <end position="608"/>
    </location>
</feature>
<dbReference type="InterPro" id="IPR001245">
    <property type="entry name" value="Ser-Thr/Tyr_kinase_cat_dom"/>
</dbReference>
<dbReference type="InterPro" id="IPR001611">
    <property type="entry name" value="Leu-rich_rpt"/>
</dbReference>
<dbReference type="FunFam" id="1.10.510.10:FF:000044">
    <property type="entry name" value="Putative LRR receptor-like serine/threonine-protein kinase"/>
    <property type="match status" value="1"/>
</dbReference>
<dbReference type="InterPro" id="IPR008271">
    <property type="entry name" value="Ser/Thr_kinase_AS"/>
</dbReference>
<dbReference type="Gene3D" id="3.80.10.10">
    <property type="entry name" value="Ribonuclease Inhibitor"/>
    <property type="match status" value="2"/>
</dbReference>
<keyword evidence="14 19" id="KW-0472">Membrane</keyword>
<name>A0AAD7PBI3_QUISA</name>
<dbReference type="SMART" id="SM00220">
    <property type="entry name" value="S_TKc"/>
    <property type="match status" value="1"/>
</dbReference>
<comment type="catalytic activity">
    <reaction evidence="18">
        <text>L-seryl-[protein] + ATP = O-phospho-L-seryl-[protein] + ADP + H(+)</text>
        <dbReference type="Rhea" id="RHEA:17989"/>
        <dbReference type="Rhea" id="RHEA-COMP:9863"/>
        <dbReference type="Rhea" id="RHEA-COMP:11604"/>
        <dbReference type="ChEBI" id="CHEBI:15378"/>
        <dbReference type="ChEBI" id="CHEBI:29999"/>
        <dbReference type="ChEBI" id="CHEBI:30616"/>
        <dbReference type="ChEBI" id="CHEBI:83421"/>
        <dbReference type="ChEBI" id="CHEBI:456216"/>
        <dbReference type="EC" id="2.7.11.1"/>
    </reaction>
</comment>
<evidence type="ECO:0000256" key="16">
    <source>
        <dbReference type="ARBA" id="ARBA00023180"/>
    </source>
</evidence>
<comment type="subcellular location">
    <subcellularLocation>
        <location evidence="1">Membrane</location>
        <topology evidence="1">Single-pass type I membrane protein</topology>
    </subcellularLocation>
</comment>
<evidence type="ECO:0000256" key="10">
    <source>
        <dbReference type="ARBA" id="ARBA00022741"/>
    </source>
</evidence>
<accession>A0AAD7PBI3</accession>
<evidence type="ECO:0000313" key="22">
    <source>
        <dbReference type="Proteomes" id="UP001163823"/>
    </source>
</evidence>
<evidence type="ECO:0000256" key="9">
    <source>
        <dbReference type="ARBA" id="ARBA00022737"/>
    </source>
</evidence>